<proteinExistence type="predicted"/>
<dbReference type="PANTHER" id="PTHR36456">
    <property type="entry name" value="UPF0232 PROTEIN SCO3875"/>
    <property type="match status" value="1"/>
</dbReference>
<dbReference type="AlphaFoldDB" id="A0A512PI97"/>
<evidence type="ECO:0000256" key="1">
    <source>
        <dbReference type="SAM" id="MobiDB-lite"/>
    </source>
</evidence>
<dbReference type="EMBL" id="BKAL01000017">
    <property type="protein sequence ID" value="GEP70925.1"/>
    <property type="molecule type" value="Genomic_DNA"/>
</dbReference>
<dbReference type="OrthoDB" id="5516926at2"/>
<name>A0A512PI97_9CELL</name>
<comment type="caution">
    <text evidence="2">The sequence shown here is derived from an EMBL/GenBank/DDBJ whole genome shotgun (WGS) entry which is preliminary data.</text>
</comment>
<feature type="region of interest" description="Disordered" evidence="1">
    <location>
        <begin position="1"/>
        <end position="26"/>
    </location>
</feature>
<sequence length="195" mass="20270">MSSDVQGDDSLLPTPPSPVPDGVPVSRLVELTPPEQVARAALNRAKAAARARGLRPGEAPRRRSALEVQMGTSGAGPRDPQPVASTLSHLLDLNGMRAQVQVGGVMGRWADIVDGPVAEHSEPVTFEAGVLTLRADSTGWATQLKILAPNLLRRIADEVGEGVVLEVKVQGPGGPGFGRGPRSAKGGRGVRDTFG</sequence>
<dbReference type="Pfam" id="PF05258">
    <property type="entry name" value="DciA"/>
    <property type="match status" value="1"/>
</dbReference>
<keyword evidence="3" id="KW-1185">Reference proteome</keyword>
<dbReference type="Proteomes" id="UP000321798">
    <property type="component" value="Unassembled WGS sequence"/>
</dbReference>
<feature type="region of interest" description="Disordered" evidence="1">
    <location>
        <begin position="172"/>
        <end position="195"/>
    </location>
</feature>
<evidence type="ECO:0000313" key="2">
    <source>
        <dbReference type="EMBL" id="GEP70925.1"/>
    </source>
</evidence>
<dbReference type="InterPro" id="IPR007922">
    <property type="entry name" value="DciA-like"/>
</dbReference>
<dbReference type="PANTHER" id="PTHR36456:SF1">
    <property type="entry name" value="UPF0232 PROTEIN SCO3875"/>
    <property type="match status" value="1"/>
</dbReference>
<organism evidence="2 3">
    <name type="scientific">Cellulomonas soli</name>
    <dbReference type="NCBI Taxonomy" id="931535"/>
    <lineage>
        <taxon>Bacteria</taxon>
        <taxon>Bacillati</taxon>
        <taxon>Actinomycetota</taxon>
        <taxon>Actinomycetes</taxon>
        <taxon>Micrococcales</taxon>
        <taxon>Cellulomonadaceae</taxon>
        <taxon>Cellulomonas</taxon>
    </lineage>
</organism>
<reference evidence="2 3" key="1">
    <citation type="submission" date="2019-07" db="EMBL/GenBank/DDBJ databases">
        <title>Whole genome shotgun sequence of Cellulomonas soli NBRC 109434.</title>
        <authorList>
            <person name="Hosoyama A."/>
            <person name="Uohara A."/>
            <person name="Ohji S."/>
            <person name="Ichikawa N."/>
        </authorList>
    </citation>
    <scope>NUCLEOTIDE SEQUENCE [LARGE SCALE GENOMIC DNA]</scope>
    <source>
        <strain evidence="2 3">NBRC 109434</strain>
    </source>
</reference>
<dbReference type="RefSeq" id="WP_146954690.1">
    <property type="nucleotide sequence ID" value="NZ_BAABBJ010000013.1"/>
</dbReference>
<evidence type="ECO:0000313" key="3">
    <source>
        <dbReference type="Proteomes" id="UP000321798"/>
    </source>
</evidence>
<accession>A0A512PI97</accession>
<gene>
    <name evidence="2" type="ORF">CSO01_36400</name>
</gene>
<protein>
    <submittedName>
        <fullName evidence="2">Uncharacterized protein</fullName>
    </submittedName>
</protein>
<feature type="region of interest" description="Disordered" evidence="1">
    <location>
        <begin position="49"/>
        <end position="82"/>
    </location>
</feature>